<dbReference type="GO" id="GO:0050830">
    <property type="term" value="P:defense response to Gram-positive bacterium"/>
    <property type="evidence" value="ECO:0007669"/>
    <property type="project" value="TreeGrafter"/>
</dbReference>
<dbReference type="PROSITE" id="PS50104">
    <property type="entry name" value="TIR"/>
    <property type="match status" value="1"/>
</dbReference>
<accession>A0A5E4NB75</accession>
<keyword evidence="2" id="KW-0675">Receptor</keyword>
<dbReference type="InterPro" id="IPR000157">
    <property type="entry name" value="TIR_dom"/>
</dbReference>
<dbReference type="PANTHER" id="PTHR15079">
    <property type="entry name" value="MYD88"/>
    <property type="match status" value="1"/>
</dbReference>
<dbReference type="PANTHER" id="PTHR15079:SF3">
    <property type="entry name" value="MYELOID DIFFERENTIATION PRIMARY RESPONSE PROTEIN MYD88"/>
    <property type="match status" value="1"/>
</dbReference>
<proteinExistence type="predicted"/>
<dbReference type="GO" id="GO:0002755">
    <property type="term" value="P:MyD88-dependent toll-like receptor signaling pathway"/>
    <property type="evidence" value="ECO:0007669"/>
    <property type="project" value="InterPro"/>
</dbReference>
<dbReference type="InterPro" id="IPR011029">
    <property type="entry name" value="DEATH-like_dom_sf"/>
</dbReference>
<dbReference type="Pfam" id="PF13676">
    <property type="entry name" value="TIR_2"/>
    <property type="match status" value="1"/>
</dbReference>
<gene>
    <name evidence="2" type="ORF">CINCED_3A023216</name>
</gene>
<name>A0A5E4NB75_9HEMI</name>
<dbReference type="InterPro" id="IPR035897">
    <property type="entry name" value="Toll_tir_struct_dom_sf"/>
</dbReference>
<evidence type="ECO:0000313" key="2">
    <source>
        <dbReference type="EMBL" id="VVC39715.1"/>
    </source>
</evidence>
<dbReference type="Gene3D" id="1.10.533.10">
    <property type="entry name" value="Death Domain, Fas"/>
    <property type="match status" value="1"/>
</dbReference>
<dbReference type="InterPro" id="IPR017281">
    <property type="entry name" value="Myelin_different_resp_MyD88"/>
</dbReference>
<reference evidence="2 3" key="1">
    <citation type="submission" date="2019-08" db="EMBL/GenBank/DDBJ databases">
        <authorList>
            <person name="Alioto T."/>
            <person name="Alioto T."/>
            <person name="Gomez Garrido J."/>
        </authorList>
    </citation>
    <scope>NUCLEOTIDE SEQUENCE [LARGE SCALE GENOMIC DNA]</scope>
</reference>
<keyword evidence="3" id="KW-1185">Reference proteome</keyword>
<dbReference type="OrthoDB" id="10037120at2759"/>
<sequence length="373" mass="43357">MDPIMCGNVMEEDYKNLKISVLQLPTRDRLSCMLNTKKVLCSSEKLPRDWRGLCTLLKYTIPSGCDPNEPINKIFKFCEFKTTIADFLLCLERIDRFDVIDDTIDLISCDIVSFKEKQYSIAIPTPVIHHDDFDNNIITLDDDLAFNNGLPLPRYDAFLLYDDADIQLAATVVDKLETEYALKLCLKERDLRPGIMFEYMSIMKLISDRCNWLIIILTDDFLNSPWNRFIMNYTQSLAIEQRLPKIIPCVFNNCILPEELKCYVNLYFNKYNPFCDPWYKLRITVSPNSRNKLTNSNQISKIDKSTNKNSSVTVIEHKDPVVISCEEQIEEHNISTESQNISNRLAKSFKNVSIRVIPKKWKKKLSKKIVEGF</sequence>
<dbReference type="AlphaFoldDB" id="A0A5E4NB75"/>
<evidence type="ECO:0000259" key="1">
    <source>
        <dbReference type="PROSITE" id="PS50104"/>
    </source>
</evidence>
<dbReference type="GO" id="GO:0043123">
    <property type="term" value="P:positive regulation of canonical NF-kappaB signal transduction"/>
    <property type="evidence" value="ECO:0007669"/>
    <property type="project" value="InterPro"/>
</dbReference>
<dbReference type="Proteomes" id="UP000325440">
    <property type="component" value="Unassembled WGS sequence"/>
</dbReference>
<dbReference type="GO" id="GO:0035325">
    <property type="term" value="F:Toll-like receptor binding"/>
    <property type="evidence" value="ECO:0007669"/>
    <property type="project" value="TreeGrafter"/>
</dbReference>
<organism evidence="2 3">
    <name type="scientific">Cinara cedri</name>
    <dbReference type="NCBI Taxonomy" id="506608"/>
    <lineage>
        <taxon>Eukaryota</taxon>
        <taxon>Metazoa</taxon>
        <taxon>Ecdysozoa</taxon>
        <taxon>Arthropoda</taxon>
        <taxon>Hexapoda</taxon>
        <taxon>Insecta</taxon>
        <taxon>Pterygota</taxon>
        <taxon>Neoptera</taxon>
        <taxon>Paraneoptera</taxon>
        <taxon>Hemiptera</taxon>
        <taxon>Sternorrhyncha</taxon>
        <taxon>Aphidomorpha</taxon>
        <taxon>Aphidoidea</taxon>
        <taxon>Aphididae</taxon>
        <taxon>Lachninae</taxon>
        <taxon>Cinara</taxon>
    </lineage>
</organism>
<dbReference type="EMBL" id="CABPRJ010001897">
    <property type="protein sequence ID" value="VVC39715.1"/>
    <property type="molecule type" value="Genomic_DNA"/>
</dbReference>
<dbReference type="SUPFAM" id="SSF52200">
    <property type="entry name" value="Toll/Interleukin receptor TIR domain"/>
    <property type="match status" value="1"/>
</dbReference>
<protein>
    <submittedName>
        <fullName evidence="2">Toll/interleukin-1 receptor homology (TIR) domain</fullName>
    </submittedName>
</protein>
<dbReference type="GO" id="GO:0005886">
    <property type="term" value="C:plasma membrane"/>
    <property type="evidence" value="ECO:0007669"/>
    <property type="project" value="TreeGrafter"/>
</dbReference>
<dbReference type="SMART" id="SM00255">
    <property type="entry name" value="TIR"/>
    <property type="match status" value="1"/>
</dbReference>
<feature type="domain" description="TIR" evidence="1">
    <location>
        <begin position="153"/>
        <end position="310"/>
    </location>
</feature>
<dbReference type="GO" id="GO:0008063">
    <property type="term" value="P:Toll signaling pathway"/>
    <property type="evidence" value="ECO:0007669"/>
    <property type="project" value="TreeGrafter"/>
</dbReference>
<dbReference type="GO" id="GO:0034142">
    <property type="term" value="P:toll-like receptor 4 signaling pathway"/>
    <property type="evidence" value="ECO:0007669"/>
    <property type="project" value="TreeGrafter"/>
</dbReference>
<dbReference type="GO" id="GO:0045087">
    <property type="term" value="P:innate immune response"/>
    <property type="evidence" value="ECO:0007669"/>
    <property type="project" value="TreeGrafter"/>
</dbReference>
<dbReference type="Gene3D" id="3.40.50.10140">
    <property type="entry name" value="Toll/interleukin-1 receptor homology (TIR) domain"/>
    <property type="match status" value="1"/>
</dbReference>
<evidence type="ECO:0000313" key="3">
    <source>
        <dbReference type="Proteomes" id="UP000325440"/>
    </source>
</evidence>
<dbReference type="GO" id="GO:0070976">
    <property type="term" value="F:TIR domain binding"/>
    <property type="evidence" value="ECO:0007669"/>
    <property type="project" value="InterPro"/>
</dbReference>